<dbReference type="RefSeq" id="WP_147301143.1">
    <property type="nucleotide sequence ID" value="NZ_QREH01000001.1"/>
</dbReference>
<keyword evidence="2" id="KW-1185">Reference proteome</keyword>
<evidence type="ECO:0000313" key="2">
    <source>
        <dbReference type="Proteomes" id="UP000256727"/>
    </source>
</evidence>
<dbReference type="NCBIfam" id="TIGR03089">
    <property type="entry name" value="TIGR03089 family protein"/>
    <property type="match status" value="1"/>
</dbReference>
<proteinExistence type="predicted"/>
<dbReference type="AlphaFoldDB" id="A0A3D9LAU1"/>
<gene>
    <name evidence="1" type="ORF">C8E99_0120</name>
</gene>
<dbReference type="EMBL" id="QREH01000001">
    <property type="protein sequence ID" value="REE02353.1"/>
    <property type="molecule type" value="Genomic_DNA"/>
</dbReference>
<evidence type="ECO:0000313" key="1">
    <source>
        <dbReference type="EMBL" id="REE02353.1"/>
    </source>
</evidence>
<sequence length="290" mass="30061">MVNLGINLPGGTAGGANGPSGRRLTWFETIAASPRPAVVDHAADGDRVELSGRVLANWAAKTANLLDVEGHGPGSTILVDLPLGWKSLALLLGAARAGVQVRFASDSSSTPAESGAVDLVVSGTPGAWSDHPADLWAVSPGTLKSSGASELSEASEALEALEALPSPDAELPSHALDYADEVQMQADQCHLPLPGTSLPSLVEAWEDLPSPQSTEHPTDDAGAPLSRWSHRERGLVVAATGGRLDRGTARAVVGTWDRGFPVVLVPERDTDLSGASARIVEAERLGNLHR</sequence>
<dbReference type="InterPro" id="IPR017523">
    <property type="entry name" value="Rv3268"/>
</dbReference>
<comment type="caution">
    <text evidence="1">The sequence shown here is derived from an EMBL/GenBank/DDBJ whole genome shotgun (WGS) entry which is preliminary data.</text>
</comment>
<protein>
    <submittedName>
        <fullName evidence="1">Uncharacterized protein (TIGR03089 family)</fullName>
    </submittedName>
</protein>
<reference evidence="1 2" key="1">
    <citation type="submission" date="2018-07" db="EMBL/GenBank/DDBJ databases">
        <title>Sequencing the genomes of 1000 actinobacteria strains.</title>
        <authorList>
            <person name="Klenk H.-P."/>
        </authorList>
    </citation>
    <scope>NUCLEOTIDE SEQUENCE [LARGE SCALE GENOMIC DNA]</scope>
    <source>
        <strain evidence="1 2">DSM 14442</strain>
    </source>
</reference>
<accession>A0A3D9LAU1</accession>
<dbReference type="Proteomes" id="UP000256727">
    <property type="component" value="Unassembled WGS sequence"/>
</dbReference>
<dbReference type="SUPFAM" id="SSF56801">
    <property type="entry name" value="Acetyl-CoA synthetase-like"/>
    <property type="match status" value="1"/>
</dbReference>
<name>A0A3D9LAU1_9MICC</name>
<organism evidence="1 2">
    <name type="scientific">Citricoccus muralis</name>
    <dbReference type="NCBI Taxonomy" id="169134"/>
    <lineage>
        <taxon>Bacteria</taxon>
        <taxon>Bacillati</taxon>
        <taxon>Actinomycetota</taxon>
        <taxon>Actinomycetes</taxon>
        <taxon>Micrococcales</taxon>
        <taxon>Micrococcaceae</taxon>
        <taxon>Citricoccus</taxon>
    </lineage>
</organism>
<dbReference type="OrthoDB" id="3396763at2"/>